<organism evidence="1">
    <name type="scientific">Anguilla anguilla</name>
    <name type="common">European freshwater eel</name>
    <name type="synonym">Muraena anguilla</name>
    <dbReference type="NCBI Taxonomy" id="7936"/>
    <lineage>
        <taxon>Eukaryota</taxon>
        <taxon>Metazoa</taxon>
        <taxon>Chordata</taxon>
        <taxon>Craniata</taxon>
        <taxon>Vertebrata</taxon>
        <taxon>Euteleostomi</taxon>
        <taxon>Actinopterygii</taxon>
        <taxon>Neopterygii</taxon>
        <taxon>Teleostei</taxon>
        <taxon>Anguilliformes</taxon>
        <taxon>Anguillidae</taxon>
        <taxon>Anguilla</taxon>
    </lineage>
</organism>
<evidence type="ECO:0000313" key="1">
    <source>
        <dbReference type="EMBL" id="JAH79919.1"/>
    </source>
</evidence>
<accession>A0A0E9VP61</accession>
<dbReference type="EMBL" id="GBXM01028658">
    <property type="protein sequence ID" value="JAH79919.1"/>
    <property type="molecule type" value="Transcribed_RNA"/>
</dbReference>
<name>A0A0E9VP61_ANGAN</name>
<sequence>MVSLEHSNHICVILHLKPRVKQNIYGM</sequence>
<reference evidence="1" key="2">
    <citation type="journal article" date="2015" name="Fish Shellfish Immunol.">
        <title>Early steps in the European eel (Anguilla anguilla)-Vibrio vulnificus interaction in the gills: Role of the RtxA13 toxin.</title>
        <authorList>
            <person name="Callol A."/>
            <person name="Pajuelo D."/>
            <person name="Ebbesson L."/>
            <person name="Teles M."/>
            <person name="MacKenzie S."/>
            <person name="Amaro C."/>
        </authorList>
    </citation>
    <scope>NUCLEOTIDE SEQUENCE</scope>
</reference>
<dbReference type="AlphaFoldDB" id="A0A0E9VP61"/>
<proteinExistence type="predicted"/>
<protein>
    <submittedName>
        <fullName evidence="1">Uncharacterized protein</fullName>
    </submittedName>
</protein>
<reference evidence="1" key="1">
    <citation type="submission" date="2014-11" db="EMBL/GenBank/DDBJ databases">
        <authorList>
            <person name="Amaro Gonzalez C."/>
        </authorList>
    </citation>
    <scope>NUCLEOTIDE SEQUENCE</scope>
</reference>